<evidence type="ECO:0000313" key="2">
    <source>
        <dbReference type="Proteomes" id="UP000593571"/>
    </source>
</evidence>
<dbReference type="AlphaFoldDB" id="A0A7J8KBC6"/>
<evidence type="ECO:0000313" key="1">
    <source>
        <dbReference type="EMBL" id="KAF6506134.1"/>
    </source>
</evidence>
<comment type="caution">
    <text evidence="1">The sequence shown here is derived from an EMBL/GenBank/DDBJ whole genome shotgun (WGS) entry which is preliminary data.</text>
</comment>
<protein>
    <submittedName>
        <fullName evidence="1">Uncharacterized protein</fullName>
    </submittedName>
</protein>
<keyword evidence="2" id="KW-1185">Reference proteome</keyword>
<dbReference type="Pfam" id="PF00435">
    <property type="entry name" value="Spectrin"/>
    <property type="match status" value="1"/>
</dbReference>
<accession>A0A7J8KBC6</accession>
<reference evidence="1 2" key="1">
    <citation type="journal article" date="2020" name="Nature">
        <title>Six reference-quality genomes reveal evolution of bat adaptations.</title>
        <authorList>
            <person name="Jebb D."/>
            <person name="Huang Z."/>
            <person name="Pippel M."/>
            <person name="Hughes G.M."/>
            <person name="Lavrichenko K."/>
            <person name="Devanna P."/>
            <person name="Winkler S."/>
            <person name="Jermiin L.S."/>
            <person name="Skirmuntt E.C."/>
            <person name="Katzourakis A."/>
            <person name="Burkitt-Gray L."/>
            <person name="Ray D.A."/>
            <person name="Sullivan K.A.M."/>
            <person name="Roscito J.G."/>
            <person name="Kirilenko B.M."/>
            <person name="Davalos L.M."/>
            <person name="Corthals A.P."/>
            <person name="Power M.L."/>
            <person name="Jones G."/>
            <person name="Ransome R.D."/>
            <person name="Dechmann D.K.N."/>
            <person name="Locatelli A.G."/>
            <person name="Puechmaille S.J."/>
            <person name="Fedrigo O."/>
            <person name="Jarvis E.D."/>
            <person name="Hiller M."/>
            <person name="Vernes S.C."/>
            <person name="Myers E.W."/>
            <person name="Teeling E.C."/>
        </authorList>
    </citation>
    <scope>NUCLEOTIDE SEQUENCE [LARGE SCALE GENOMIC DNA]</scope>
    <source>
        <strain evidence="1">MRouAeg1</strain>
        <tissue evidence="1">Muscle</tissue>
    </source>
</reference>
<name>A0A7J8KBC6_ROUAE</name>
<dbReference type="InterPro" id="IPR002017">
    <property type="entry name" value="Spectrin_repeat"/>
</dbReference>
<dbReference type="EMBL" id="JACASE010000001">
    <property type="protein sequence ID" value="KAF6506134.1"/>
    <property type="molecule type" value="Genomic_DNA"/>
</dbReference>
<dbReference type="Gene3D" id="1.20.58.60">
    <property type="match status" value="1"/>
</dbReference>
<dbReference type="SUPFAM" id="SSF46966">
    <property type="entry name" value="Spectrin repeat"/>
    <property type="match status" value="1"/>
</dbReference>
<dbReference type="Proteomes" id="UP000593571">
    <property type="component" value="Unassembled WGS sequence"/>
</dbReference>
<proteinExistence type="predicted"/>
<organism evidence="1 2">
    <name type="scientific">Rousettus aegyptiacus</name>
    <name type="common">Egyptian fruit bat</name>
    <name type="synonym">Pteropus aegyptiacus</name>
    <dbReference type="NCBI Taxonomy" id="9407"/>
    <lineage>
        <taxon>Eukaryota</taxon>
        <taxon>Metazoa</taxon>
        <taxon>Chordata</taxon>
        <taxon>Craniata</taxon>
        <taxon>Vertebrata</taxon>
        <taxon>Euteleostomi</taxon>
        <taxon>Mammalia</taxon>
        <taxon>Eutheria</taxon>
        <taxon>Laurasiatheria</taxon>
        <taxon>Chiroptera</taxon>
        <taxon>Yinpterochiroptera</taxon>
        <taxon>Pteropodoidea</taxon>
        <taxon>Pteropodidae</taxon>
        <taxon>Rousettinae</taxon>
        <taxon>Rousettus</taxon>
    </lineage>
</organism>
<gene>
    <name evidence="1" type="ORF">HJG63_007956</name>
</gene>
<sequence>MLDWMGSVESSLKEQGQVPLNSAALQDIISKNIMLEQDIASRQSSINAMNEKVKKFMETTDPSTASSLQAKMKDLSIRFSEASHKHKQKLAKMEELKTKVELFENLSEKLQTFLETKTQALTEADVPGKDVTELSQYMQVCLP</sequence>